<accession>A0A5N7JYW1</accession>
<keyword evidence="2 5" id="KW-0812">Transmembrane</keyword>
<evidence type="ECO:0000313" key="9">
    <source>
        <dbReference type="Proteomes" id="UP000325438"/>
    </source>
</evidence>
<organism evidence="7 9">
    <name type="scientific">Pseudomonas kitaguniensis</name>
    <dbReference type="NCBI Taxonomy" id="2607908"/>
    <lineage>
        <taxon>Bacteria</taxon>
        <taxon>Pseudomonadati</taxon>
        <taxon>Pseudomonadota</taxon>
        <taxon>Gammaproteobacteria</taxon>
        <taxon>Pseudomonadales</taxon>
        <taxon>Pseudomonadaceae</taxon>
        <taxon>Pseudomonas</taxon>
    </lineage>
</organism>
<evidence type="ECO:0000256" key="2">
    <source>
        <dbReference type="ARBA" id="ARBA00022692"/>
    </source>
</evidence>
<dbReference type="EMBL" id="VUAZ01000124">
    <property type="protein sequence ID" value="MPR04183.1"/>
    <property type="molecule type" value="Genomic_DNA"/>
</dbReference>
<evidence type="ECO:0000259" key="6">
    <source>
        <dbReference type="Pfam" id="PF06305"/>
    </source>
</evidence>
<evidence type="ECO:0000313" key="8">
    <source>
        <dbReference type="EMBL" id="MPR04183.1"/>
    </source>
</evidence>
<reference evidence="7 9" key="1">
    <citation type="submission" date="2019-09" db="EMBL/GenBank/DDBJ databases">
        <title>The draft genomes of Allium pathogen Pseudomonas sp.</title>
        <authorList>
            <person name="Fujikawa T."/>
            <person name="Sawada H."/>
        </authorList>
    </citation>
    <scope>NUCLEOTIDE SEQUENCE [LARGE SCALE GENOMIC DNA]</scope>
    <source>
        <strain evidence="7 9">MAFF 730085</strain>
    </source>
</reference>
<dbReference type="GO" id="GO:0005886">
    <property type="term" value="C:plasma membrane"/>
    <property type="evidence" value="ECO:0007669"/>
    <property type="project" value="InterPro"/>
</dbReference>
<evidence type="ECO:0000313" key="10">
    <source>
        <dbReference type="Proteomes" id="UP000326112"/>
    </source>
</evidence>
<keyword evidence="4 5" id="KW-0472">Membrane</keyword>
<reference evidence="8 10" key="3">
    <citation type="journal article" date="2023" name="Plant Pathol.">
        <title>Dismantling and reorganizing Pseudomonas marginalis sensu#lato.</title>
        <authorList>
            <person name="Sawada H."/>
            <person name="Fujikawa T."/>
            <person name="Satou M."/>
        </authorList>
    </citation>
    <scope>NUCLEOTIDE SEQUENCE [LARGE SCALE GENOMIC DNA]</scope>
    <source>
        <strain evidence="8 10">MAFF 212408</strain>
    </source>
</reference>
<keyword evidence="3 5" id="KW-1133">Transmembrane helix</keyword>
<evidence type="ECO:0000256" key="4">
    <source>
        <dbReference type="ARBA" id="ARBA00023136"/>
    </source>
</evidence>
<evidence type="ECO:0000256" key="5">
    <source>
        <dbReference type="SAM" id="Phobius"/>
    </source>
</evidence>
<feature type="transmembrane region" description="Helical" evidence="5">
    <location>
        <begin position="7"/>
        <end position="25"/>
    </location>
</feature>
<feature type="transmembrane region" description="Helical" evidence="5">
    <location>
        <begin position="45"/>
        <end position="69"/>
    </location>
</feature>
<proteinExistence type="predicted"/>
<dbReference type="AlphaFoldDB" id="A0A5N7JYW1"/>
<keyword evidence="10" id="KW-1185">Reference proteome</keyword>
<comment type="caution">
    <text evidence="7">The sequence shown here is derived from an EMBL/GenBank/DDBJ whole genome shotgun (WGS) entry which is preliminary data.</text>
</comment>
<dbReference type="Pfam" id="PF06305">
    <property type="entry name" value="LapA_dom"/>
    <property type="match status" value="1"/>
</dbReference>
<evidence type="ECO:0000313" key="7">
    <source>
        <dbReference type="EMBL" id="MPQ86591.1"/>
    </source>
</evidence>
<name>A0A5N7JYW1_9PSED</name>
<evidence type="ECO:0000256" key="3">
    <source>
        <dbReference type="ARBA" id="ARBA00022989"/>
    </source>
</evidence>
<dbReference type="RefSeq" id="WP_058412951.1">
    <property type="nucleotide sequence ID" value="NZ_JBLZPT010000004.1"/>
</dbReference>
<reference evidence="8 10" key="2">
    <citation type="journal article" date="2020" name="Int. J. Syst. Evol. Microbiol.">
        <title>Pseudomonas kitaguniensis sp. nov., a pathogen causing bacterial rot of Welsh onion in Japan.</title>
        <authorList>
            <person name="Sawada H."/>
            <person name="Fujikawa T."/>
            <person name="Nishiwaki Y."/>
            <person name="Horita H."/>
        </authorList>
    </citation>
    <scope>NUCLEOTIDE SEQUENCE [LARGE SCALE GENOMIC DNA]</scope>
    <source>
        <strain evidence="8 10">MAFF 212408</strain>
    </source>
</reference>
<evidence type="ECO:0000256" key="1">
    <source>
        <dbReference type="ARBA" id="ARBA00022475"/>
    </source>
</evidence>
<dbReference type="EMBL" id="VUBA01000164">
    <property type="protein sequence ID" value="MPQ86591.1"/>
    <property type="molecule type" value="Genomic_DNA"/>
</dbReference>
<gene>
    <name evidence="8" type="ORF">F0169_20150</name>
    <name evidence="7" type="ORF">F0170_22980</name>
</gene>
<dbReference type="Proteomes" id="UP000326112">
    <property type="component" value="Unassembled WGS sequence"/>
</dbReference>
<feature type="domain" description="Lipopolysaccharide assembly protein A" evidence="6">
    <location>
        <begin position="26"/>
        <end position="76"/>
    </location>
</feature>
<keyword evidence="1" id="KW-1003">Cell membrane</keyword>
<protein>
    <submittedName>
        <fullName evidence="7">DUF1049 domain-containing protein</fullName>
    </submittedName>
</protein>
<dbReference type="InterPro" id="IPR010445">
    <property type="entry name" value="LapA_dom"/>
</dbReference>
<dbReference type="Proteomes" id="UP000325438">
    <property type="component" value="Unassembled WGS sequence"/>
</dbReference>
<sequence>MRGVKRVFAVLIVLVIAFAVLAFVLENQQHTALSFIGWATPSLPVSLFVVLALIIGLLVGPALVLLSGLKSSRRLKHRA</sequence>